<sequence length="119" mass="13280">MIMYRRVASGVVGPVWVYLYAREDKLYAVLKHGPVRRTAYLGRIEGVEEAGEGGGAPDPCAECWELLRKVAEDYREAVEIARRALREGEDRRDYREALSVVAEGSRALRRALEALGGGE</sequence>
<name>G7VG95_9CREN</name>
<dbReference type="STRING" id="1104324.P186_2918"/>
<dbReference type="AlphaFoldDB" id="G7VG95"/>
<dbReference type="KEGG" id="pyr:P186_2918"/>
<gene>
    <name evidence="1" type="ORF">P186_2918</name>
</gene>
<dbReference type="Proteomes" id="UP000005867">
    <property type="component" value="Chromosome"/>
</dbReference>
<dbReference type="BioCyc" id="PSP1104324:GJSN-2856-MONOMER"/>
<dbReference type="EMBL" id="CP003098">
    <property type="protein sequence ID" value="AET34294.1"/>
    <property type="molecule type" value="Genomic_DNA"/>
</dbReference>
<proteinExistence type="predicted"/>
<evidence type="ECO:0000313" key="2">
    <source>
        <dbReference type="Proteomes" id="UP000005867"/>
    </source>
</evidence>
<keyword evidence="2" id="KW-1185">Reference proteome</keyword>
<evidence type="ECO:0000313" key="1">
    <source>
        <dbReference type="EMBL" id="AET34294.1"/>
    </source>
</evidence>
<dbReference type="eggNOG" id="arCOG14250">
    <property type="taxonomic scope" value="Archaea"/>
</dbReference>
<accession>G7VG95</accession>
<organism evidence="1 2">
    <name type="scientific">Pyrobaculum ferrireducens</name>
    <dbReference type="NCBI Taxonomy" id="1104324"/>
    <lineage>
        <taxon>Archaea</taxon>
        <taxon>Thermoproteota</taxon>
        <taxon>Thermoprotei</taxon>
        <taxon>Thermoproteales</taxon>
        <taxon>Thermoproteaceae</taxon>
        <taxon>Pyrobaculum</taxon>
    </lineage>
</organism>
<protein>
    <submittedName>
        <fullName evidence="1">Uncharacterized protein</fullName>
    </submittedName>
</protein>
<reference evidence="1 2" key="1">
    <citation type="journal article" date="2012" name="J. Bacteriol.">
        <title>Complete genome sequence of strain 1860, a crenarchaeon of the genus pyrobaculum able to grow with various electron acceptors.</title>
        <authorList>
            <person name="Mardanov A.V."/>
            <person name="Gumerov V.M."/>
            <person name="Slobodkina G.B."/>
            <person name="Beletsky A.V."/>
            <person name="Bonch-Osmolovskaya E.A."/>
            <person name="Ravin N.V."/>
            <person name="Skryabin K.G."/>
        </authorList>
    </citation>
    <scope>NUCLEOTIDE SEQUENCE [LARGE SCALE GENOMIC DNA]</scope>
    <source>
        <strain evidence="1 2">1860</strain>
    </source>
</reference>
<dbReference type="HOGENOM" id="CLU_2115576_0_0_2"/>